<dbReference type="Pfam" id="PF00682">
    <property type="entry name" value="HMGL-like"/>
    <property type="match status" value="1"/>
</dbReference>
<gene>
    <name evidence="5" type="ORF">JMJ55_07825</name>
</gene>
<dbReference type="PANTHER" id="PTHR42738:SF7">
    <property type="entry name" value="HYDROXYMETHYLGLUTARYL-COA LYASE"/>
    <property type="match status" value="1"/>
</dbReference>
<evidence type="ECO:0000313" key="5">
    <source>
        <dbReference type="EMBL" id="MBL6455227.1"/>
    </source>
</evidence>
<dbReference type="Gene3D" id="3.20.20.70">
    <property type="entry name" value="Aldolase class I"/>
    <property type="match status" value="1"/>
</dbReference>
<dbReference type="InterPro" id="IPR013785">
    <property type="entry name" value="Aldolase_TIM"/>
</dbReference>
<sequence length="297" mass="29965">MSDLPSAAEMEEIAGAAAPPSPDVTLCECFPEDGLRGAAAAVPTDAKIALIADLVACGLRSVAATAFEPPDASPAFADAEILLRGLARPPGIAIRAGCADPLAVRRALVAQDGGWGPEELALAVPQDEDWTGFEAMVALARGRFLLTGIVEARFDRADENASGAVVQAAERLATLGVTRIAIADGAGAATPPRVRDLIGWLNGALPTATFIARFTDHRGLAMANSLAAVEAGITALDCALGGAGGLCATEDLAAALVAMGHGTGLDLAALCRSGEAAEAMLGRRLDSRVLRGGAIPA</sequence>
<proteinExistence type="inferred from homology"/>
<dbReference type="InterPro" id="IPR000891">
    <property type="entry name" value="PYR_CT"/>
</dbReference>
<keyword evidence="3" id="KW-0456">Lyase</keyword>
<evidence type="ECO:0000256" key="1">
    <source>
        <dbReference type="ARBA" id="ARBA00009405"/>
    </source>
</evidence>
<evidence type="ECO:0000313" key="6">
    <source>
        <dbReference type="Proteomes" id="UP000606490"/>
    </source>
</evidence>
<feature type="domain" description="Pyruvate carboxyltransferase" evidence="4">
    <location>
        <begin position="24"/>
        <end position="281"/>
    </location>
</feature>
<keyword evidence="2" id="KW-0479">Metal-binding</keyword>
<name>A0ABS1V1T5_9PROT</name>
<dbReference type="PROSITE" id="PS50991">
    <property type="entry name" value="PYR_CT"/>
    <property type="match status" value="1"/>
</dbReference>
<dbReference type="RefSeq" id="WP_202824940.1">
    <property type="nucleotide sequence ID" value="NZ_JAEUXJ010000002.1"/>
</dbReference>
<keyword evidence="6" id="KW-1185">Reference proteome</keyword>
<evidence type="ECO:0000259" key="4">
    <source>
        <dbReference type="PROSITE" id="PS50991"/>
    </source>
</evidence>
<dbReference type="InterPro" id="IPR043594">
    <property type="entry name" value="HMGL"/>
</dbReference>
<evidence type="ECO:0000256" key="3">
    <source>
        <dbReference type="ARBA" id="ARBA00023239"/>
    </source>
</evidence>
<protein>
    <recommendedName>
        <fullName evidence="4">Pyruvate carboxyltransferase domain-containing protein</fullName>
    </recommendedName>
</protein>
<organism evidence="5 6">
    <name type="scientific">Belnapia mucosa</name>
    <dbReference type="NCBI Taxonomy" id="2804532"/>
    <lineage>
        <taxon>Bacteria</taxon>
        <taxon>Pseudomonadati</taxon>
        <taxon>Pseudomonadota</taxon>
        <taxon>Alphaproteobacteria</taxon>
        <taxon>Acetobacterales</taxon>
        <taxon>Roseomonadaceae</taxon>
        <taxon>Belnapia</taxon>
    </lineage>
</organism>
<comment type="caution">
    <text evidence="5">The sequence shown here is derived from an EMBL/GenBank/DDBJ whole genome shotgun (WGS) entry which is preliminary data.</text>
</comment>
<accession>A0ABS1V1T5</accession>
<dbReference type="EMBL" id="JAEUXJ010000002">
    <property type="protein sequence ID" value="MBL6455227.1"/>
    <property type="molecule type" value="Genomic_DNA"/>
</dbReference>
<dbReference type="SUPFAM" id="SSF51569">
    <property type="entry name" value="Aldolase"/>
    <property type="match status" value="1"/>
</dbReference>
<dbReference type="Proteomes" id="UP000606490">
    <property type="component" value="Unassembled WGS sequence"/>
</dbReference>
<reference evidence="5 6" key="1">
    <citation type="submission" date="2021-01" db="EMBL/GenBank/DDBJ databases">
        <title>Belnapia mucosa sp. nov. and Belnapia arida sp. nov., isolated from the Tabernas Desert (Almeria, Spain).</title>
        <authorList>
            <person name="Molina-Menor E."/>
            <person name="Vidal-Verdu A."/>
            <person name="Calonge A."/>
            <person name="Satari L."/>
            <person name="Pereto Magraner J."/>
            <person name="Porcar Miralles M."/>
        </authorList>
    </citation>
    <scope>NUCLEOTIDE SEQUENCE [LARGE SCALE GENOMIC DNA]</scope>
    <source>
        <strain evidence="5 6">T6</strain>
    </source>
</reference>
<dbReference type="PANTHER" id="PTHR42738">
    <property type="entry name" value="HYDROXYMETHYLGLUTARYL-COA LYASE"/>
    <property type="match status" value="1"/>
</dbReference>
<comment type="similarity">
    <text evidence="1">Belongs to the HMG-CoA lyase family.</text>
</comment>
<evidence type="ECO:0000256" key="2">
    <source>
        <dbReference type="ARBA" id="ARBA00022723"/>
    </source>
</evidence>